<dbReference type="AlphaFoldDB" id="A0A9P0DIB8"/>
<gene>
    <name evidence="3" type="ORF">PHAECO_LOCUS5672</name>
</gene>
<evidence type="ECO:0000313" key="3">
    <source>
        <dbReference type="EMBL" id="CAH1154828.1"/>
    </source>
</evidence>
<feature type="compositionally biased region" description="Acidic residues" evidence="1">
    <location>
        <begin position="148"/>
        <end position="163"/>
    </location>
</feature>
<accession>A0A9P0DIB8</accession>
<feature type="signal peptide" evidence="2">
    <location>
        <begin position="1"/>
        <end position="16"/>
    </location>
</feature>
<sequence>MRTLIFFIALSAIALAQDLPELPPWNDVLAEGSGVDEQGGGDTLPSGTDSFIEEINVTDPVVEENNEAVQSDTIAEQPSLPEAGNDVDQNVAEENNNEEGETANNAEQPEEGDVETGAEGSNDGAGDAAGSIEESAGQNSDSNAPQGEENEEANAENIEEESGQDNNESKQTGENDDDNEVSNNSGNNDDSEDEQESNEENKDRNERLEEYRERRRELYQRRRLDALQAALERRQKELAELENRYGPAVAGLCDPRACKIECMKNGNHAGYCFPRTTCNCV</sequence>
<keyword evidence="2" id="KW-0732">Signal</keyword>
<evidence type="ECO:0000256" key="1">
    <source>
        <dbReference type="SAM" id="MobiDB-lite"/>
    </source>
</evidence>
<dbReference type="OrthoDB" id="6784889at2759"/>
<feature type="chain" id="PRO_5040424273" evidence="2">
    <location>
        <begin position="17"/>
        <end position="281"/>
    </location>
</feature>
<reference evidence="3" key="2">
    <citation type="submission" date="2022-10" db="EMBL/GenBank/DDBJ databases">
        <authorList>
            <consortium name="ENA_rothamsted_submissions"/>
            <consortium name="culmorum"/>
            <person name="King R."/>
        </authorList>
    </citation>
    <scope>NUCLEOTIDE SEQUENCE</scope>
</reference>
<dbReference type="Proteomes" id="UP001153737">
    <property type="component" value="Chromosome 17"/>
</dbReference>
<evidence type="ECO:0000313" key="4">
    <source>
        <dbReference type="Proteomes" id="UP001153737"/>
    </source>
</evidence>
<evidence type="ECO:0000256" key="2">
    <source>
        <dbReference type="SAM" id="SignalP"/>
    </source>
</evidence>
<feature type="region of interest" description="Disordered" evidence="1">
    <location>
        <begin position="30"/>
        <end position="49"/>
    </location>
</feature>
<organism evidence="3 4">
    <name type="scientific">Phaedon cochleariae</name>
    <name type="common">Mustard beetle</name>
    <dbReference type="NCBI Taxonomy" id="80249"/>
    <lineage>
        <taxon>Eukaryota</taxon>
        <taxon>Metazoa</taxon>
        <taxon>Ecdysozoa</taxon>
        <taxon>Arthropoda</taxon>
        <taxon>Hexapoda</taxon>
        <taxon>Insecta</taxon>
        <taxon>Pterygota</taxon>
        <taxon>Neoptera</taxon>
        <taxon>Endopterygota</taxon>
        <taxon>Coleoptera</taxon>
        <taxon>Polyphaga</taxon>
        <taxon>Cucujiformia</taxon>
        <taxon>Chrysomeloidea</taxon>
        <taxon>Chrysomelidae</taxon>
        <taxon>Chrysomelinae</taxon>
        <taxon>Chrysomelini</taxon>
        <taxon>Phaedon</taxon>
    </lineage>
</organism>
<protein>
    <submittedName>
        <fullName evidence="3">Uncharacterized protein</fullName>
    </submittedName>
</protein>
<feature type="region of interest" description="Disordered" evidence="1">
    <location>
        <begin position="65"/>
        <end position="208"/>
    </location>
</feature>
<feature type="compositionally biased region" description="Acidic residues" evidence="1">
    <location>
        <begin position="189"/>
        <end position="198"/>
    </location>
</feature>
<dbReference type="EMBL" id="OU896723">
    <property type="protein sequence ID" value="CAH1154828.1"/>
    <property type="molecule type" value="Genomic_DNA"/>
</dbReference>
<name>A0A9P0DIB8_PHACE</name>
<proteinExistence type="predicted"/>
<reference evidence="3" key="1">
    <citation type="submission" date="2022-01" db="EMBL/GenBank/DDBJ databases">
        <authorList>
            <person name="King R."/>
        </authorList>
    </citation>
    <scope>NUCLEOTIDE SEQUENCE</scope>
</reference>
<keyword evidence="4" id="KW-1185">Reference proteome</keyword>
<feature type="compositionally biased region" description="Basic and acidic residues" evidence="1">
    <location>
        <begin position="199"/>
        <end position="208"/>
    </location>
</feature>
<feature type="compositionally biased region" description="Polar residues" evidence="1">
    <location>
        <begin position="67"/>
        <end position="76"/>
    </location>
</feature>
<feature type="compositionally biased region" description="Low complexity" evidence="1">
    <location>
        <begin position="117"/>
        <end position="131"/>
    </location>
</feature>
<feature type="compositionally biased region" description="Polar residues" evidence="1">
    <location>
        <begin position="136"/>
        <end position="145"/>
    </location>
</feature>